<reference evidence="1 2" key="1">
    <citation type="submission" date="2009-12" db="EMBL/GenBank/DDBJ databases">
        <title>Genome Sequence of Prevotella buccalis ATCC 35310.</title>
        <authorList>
            <person name="Durkin A.S."/>
            <person name="Madupu R."/>
            <person name="Torralba M."/>
            <person name="Methe B."/>
            <person name="Sutton G."/>
            <person name="Strausberg R.L."/>
            <person name="Nelson K.E."/>
        </authorList>
    </citation>
    <scope>NUCLEOTIDE SEQUENCE [LARGE SCALE GENOMIC DNA]</scope>
    <source>
        <strain evidence="1 2">ATCC 35310</strain>
    </source>
</reference>
<dbReference type="AlphaFoldDB" id="D1W6R5"/>
<protein>
    <submittedName>
        <fullName evidence="1">Uncharacterized protein</fullName>
    </submittedName>
</protein>
<evidence type="ECO:0000313" key="1">
    <source>
        <dbReference type="EMBL" id="EFA91764.1"/>
    </source>
</evidence>
<name>D1W6R5_9BACT</name>
<keyword evidence="2" id="KW-1185">Reference proteome</keyword>
<accession>D1W6R5</accession>
<dbReference type="EMBL" id="ADEG01000072">
    <property type="protein sequence ID" value="EFA91764.1"/>
    <property type="molecule type" value="Genomic_DNA"/>
</dbReference>
<dbReference type="Proteomes" id="UP000005283">
    <property type="component" value="Unassembled WGS sequence"/>
</dbReference>
<gene>
    <name evidence="1" type="ORF">HMPREF0650_0445</name>
</gene>
<proteinExistence type="predicted"/>
<comment type="caution">
    <text evidence="1">The sequence shown here is derived from an EMBL/GenBank/DDBJ whole genome shotgun (WGS) entry which is preliminary data.</text>
</comment>
<evidence type="ECO:0000313" key="2">
    <source>
        <dbReference type="Proteomes" id="UP000005283"/>
    </source>
</evidence>
<sequence length="38" mass="4597">MLLYILILHQTTTFYLLLCKEDMLLYILILHQTTTRGR</sequence>
<organism evidence="1 2">
    <name type="scientific">Hoylesella buccalis ATCC 35310</name>
    <dbReference type="NCBI Taxonomy" id="679190"/>
    <lineage>
        <taxon>Bacteria</taxon>
        <taxon>Pseudomonadati</taxon>
        <taxon>Bacteroidota</taxon>
        <taxon>Bacteroidia</taxon>
        <taxon>Bacteroidales</taxon>
        <taxon>Prevotellaceae</taxon>
        <taxon>Hoylesella</taxon>
    </lineage>
</organism>